<feature type="region of interest" description="Disordered" evidence="1">
    <location>
        <begin position="1"/>
        <end position="52"/>
    </location>
</feature>
<reference evidence="2" key="1">
    <citation type="submission" date="2023-03" db="EMBL/GenBank/DDBJ databases">
        <authorList>
            <person name="Steffen K."/>
            <person name="Cardenas P."/>
        </authorList>
    </citation>
    <scope>NUCLEOTIDE SEQUENCE</scope>
</reference>
<feature type="non-terminal residue" evidence="2">
    <location>
        <position position="1"/>
    </location>
</feature>
<dbReference type="Proteomes" id="UP001174909">
    <property type="component" value="Unassembled WGS sequence"/>
</dbReference>
<keyword evidence="3" id="KW-1185">Reference proteome</keyword>
<dbReference type="AlphaFoldDB" id="A0AA35SQL3"/>
<dbReference type="EMBL" id="CASHTH010002668">
    <property type="protein sequence ID" value="CAI8033472.1"/>
    <property type="molecule type" value="Genomic_DNA"/>
</dbReference>
<comment type="caution">
    <text evidence="2">The sequence shown here is derived from an EMBL/GenBank/DDBJ whole genome shotgun (WGS) entry which is preliminary data.</text>
</comment>
<name>A0AA35SQL3_GEOBA</name>
<sequence length="103" mass="11102">MGGGGGTPSEWRESPGPSLPRQRSPDGNVLLHCSLPPVPRKQSPLPLESGSERGTVSLIDHFTHFELHLCTHPKKAAQLWKLAHDAVFAGLKKAGKTIGYTNN</sequence>
<proteinExistence type="predicted"/>
<accession>A0AA35SQL3</accession>
<gene>
    <name evidence="2" type="ORF">GBAR_LOCUS18875</name>
</gene>
<evidence type="ECO:0000313" key="3">
    <source>
        <dbReference type="Proteomes" id="UP001174909"/>
    </source>
</evidence>
<evidence type="ECO:0000313" key="2">
    <source>
        <dbReference type="EMBL" id="CAI8033472.1"/>
    </source>
</evidence>
<organism evidence="2 3">
    <name type="scientific">Geodia barretti</name>
    <name type="common">Barrett's horny sponge</name>
    <dbReference type="NCBI Taxonomy" id="519541"/>
    <lineage>
        <taxon>Eukaryota</taxon>
        <taxon>Metazoa</taxon>
        <taxon>Porifera</taxon>
        <taxon>Demospongiae</taxon>
        <taxon>Heteroscleromorpha</taxon>
        <taxon>Tetractinellida</taxon>
        <taxon>Astrophorina</taxon>
        <taxon>Geodiidae</taxon>
        <taxon>Geodia</taxon>
    </lineage>
</organism>
<protein>
    <submittedName>
        <fullName evidence="2">Uncharacterized protein</fullName>
    </submittedName>
</protein>
<evidence type="ECO:0000256" key="1">
    <source>
        <dbReference type="SAM" id="MobiDB-lite"/>
    </source>
</evidence>